<feature type="region of interest" description="Disordered" evidence="1">
    <location>
        <begin position="181"/>
        <end position="330"/>
    </location>
</feature>
<organism evidence="3">
    <name type="scientific">Drosophila persimilis</name>
    <name type="common">Fruit fly</name>
    <dbReference type="NCBI Taxonomy" id="7234"/>
    <lineage>
        <taxon>Eukaryota</taxon>
        <taxon>Metazoa</taxon>
        <taxon>Ecdysozoa</taxon>
        <taxon>Arthropoda</taxon>
        <taxon>Hexapoda</taxon>
        <taxon>Insecta</taxon>
        <taxon>Pterygota</taxon>
        <taxon>Neoptera</taxon>
        <taxon>Endopterygota</taxon>
        <taxon>Diptera</taxon>
        <taxon>Brachycera</taxon>
        <taxon>Muscomorpha</taxon>
        <taxon>Ephydroidea</taxon>
        <taxon>Drosophilidae</taxon>
        <taxon>Drosophila</taxon>
        <taxon>Sophophora</taxon>
    </lineage>
</organism>
<dbReference type="STRING" id="7234.B4H7Q2"/>
<name>B4H7Q2_DROPE</name>
<dbReference type="HOGENOM" id="CLU_647731_0_0_1"/>
<dbReference type="GO" id="GO:0005874">
    <property type="term" value="C:microtubule"/>
    <property type="evidence" value="ECO:0007669"/>
    <property type="project" value="TreeGrafter"/>
</dbReference>
<dbReference type="PhylomeDB" id="B4H7Q2"/>
<dbReference type="Proteomes" id="UP000008744">
    <property type="component" value="Unassembled WGS sequence"/>
</dbReference>
<feature type="compositionally biased region" description="Low complexity" evidence="1">
    <location>
        <begin position="242"/>
        <end position="265"/>
    </location>
</feature>
<feature type="compositionally biased region" description="Low complexity" evidence="1">
    <location>
        <begin position="76"/>
        <end position="87"/>
    </location>
</feature>
<dbReference type="eggNOG" id="ENOG502R1PQ">
    <property type="taxonomic scope" value="Eukaryota"/>
</dbReference>
<reference evidence="2 3" key="1">
    <citation type="journal article" date="2007" name="Nature">
        <title>Evolution of genes and genomes on the Drosophila phylogeny.</title>
        <authorList>
            <consortium name="Drosophila 12 Genomes Consortium"/>
            <person name="Clark A.G."/>
            <person name="Eisen M.B."/>
            <person name="Smith D.R."/>
            <person name="Bergman C.M."/>
            <person name="Oliver B."/>
            <person name="Markow T.A."/>
            <person name="Kaufman T.C."/>
            <person name="Kellis M."/>
            <person name="Gelbart W."/>
            <person name="Iyer V.N."/>
            <person name="Pollard D.A."/>
            <person name="Sackton T.B."/>
            <person name="Larracuente A.M."/>
            <person name="Singh N.D."/>
            <person name="Abad J.P."/>
            <person name="Abt D.N."/>
            <person name="Adryan B."/>
            <person name="Aguade M."/>
            <person name="Akashi H."/>
            <person name="Anderson W.W."/>
            <person name="Aquadro C.F."/>
            <person name="Ardell D.H."/>
            <person name="Arguello R."/>
            <person name="Artieri C.G."/>
            <person name="Barbash D.A."/>
            <person name="Barker D."/>
            <person name="Barsanti P."/>
            <person name="Batterham P."/>
            <person name="Batzoglou S."/>
            <person name="Begun D."/>
            <person name="Bhutkar A."/>
            <person name="Blanco E."/>
            <person name="Bosak S.A."/>
            <person name="Bradley R.K."/>
            <person name="Brand A.D."/>
            <person name="Brent M.R."/>
            <person name="Brooks A.N."/>
            <person name="Brown R.H."/>
            <person name="Butlin R.K."/>
            <person name="Caggese C."/>
            <person name="Calvi B.R."/>
            <person name="Bernardo de Carvalho A."/>
            <person name="Caspi A."/>
            <person name="Castrezana S."/>
            <person name="Celniker S.E."/>
            <person name="Chang J.L."/>
            <person name="Chapple C."/>
            <person name="Chatterji S."/>
            <person name="Chinwalla A."/>
            <person name="Civetta A."/>
            <person name="Clifton S.W."/>
            <person name="Comeron J.M."/>
            <person name="Costello J.C."/>
            <person name="Coyne J.A."/>
            <person name="Daub J."/>
            <person name="David R.G."/>
            <person name="Delcher A.L."/>
            <person name="Delehaunty K."/>
            <person name="Do C.B."/>
            <person name="Ebling H."/>
            <person name="Edwards K."/>
            <person name="Eickbush T."/>
            <person name="Evans J.D."/>
            <person name="Filipski A."/>
            <person name="Findeiss S."/>
            <person name="Freyhult E."/>
            <person name="Fulton L."/>
            <person name="Fulton R."/>
            <person name="Garcia A.C."/>
            <person name="Gardiner A."/>
            <person name="Garfield D.A."/>
            <person name="Garvin B.E."/>
            <person name="Gibson G."/>
            <person name="Gilbert D."/>
            <person name="Gnerre S."/>
            <person name="Godfrey J."/>
            <person name="Good R."/>
            <person name="Gotea V."/>
            <person name="Gravely B."/>
            <person name="Greenberg A.J."/>
            <person name="Griffiths-Jones S."/>
            <person name="Gross S."/>
            <person name="Guigo R."/>
            <person name="Gustafson E.A."/>
            <person name="Haerty W."/>
            <person name="Hahn M.W."/>
            <person name="Halligan D.L."/>
            <person name="Halpern A.L."/>
            <person name="Halter G.M."/>
            <person name="Han M.V."/>
            <person name="Heger A."/>
            <person name="Hillier L."/>
            <person name="Hinrichs A.S."/>
            <person name="Holmes I."/>
            <person name="Hoskins R.A."/>
            <person name="Hubisz M.J."/>
            <person name="Hultmark D."/>
            <person name="Huntley M.A."/>
            <person name="Jaffe D.B."/>
            <person name="Jagadeeshan S."/>
            <person name="Jeck W.R."/>
            <person name="Johnson J."/>
            <person name="Jones C.D."/>
            <person name="Jordan W.C."/>
            <person name="Karpen G.H."/>
            <person name="Kataoka E."/>
            <person name="Keightley P.D."/>
            <person name="Kheradpour P."/>
            <person name="Kirkness E.F."/>
            <person name="Koerich L.B."/>
            <person name="Kristiansen K."/>
            <person name="Kudrna D."/>
            <person name="Kulathinal R.J."/>
            <person name="Kumar S."/>
            <person name="Kwok R."/>
            <person name="Lander E."/>
            <person name="Langley C.H."/>
            <person name="Lapoint R."/>
            <person name="Lazzaro B.P."/>
            <person name="Lee S.J."/>
            <person name="Levesque L."/>
            <person name="Li R."/>
            <person name="Lin C.F."/>
            <person name="Lin M.F."/>
            <person name="Lindblad-Toh K."/>
            <person name="Llopart A."/>
            <person name="Long M."/>
            <person name="Low L."/>
            <person name="Lozovsky E."/>
            <person name="Lu J."/>
            <person name="Luo M."/>
            <person name="Machado C.A."/>
            <person name="Makalowski W."/>
            <person name="Marzo M."/>
            <person name="Matsuda M."/>
            <person name="Matzkin L."/>
            <person name="McAllister B."/>
            <person name="McBride C.S."/>
            <person name="McKernan B."/>
            <person name="McKernan K."/>
            <person name="Mendez-Lago M."/>
            <person name="Minx P."/>
            <person name="Mollenhauer M.U."/>
            <person name="Montooth K."/>
            <person name="Mount S.M."/>
            <person name="Mu X."/>
            <person name="Myers E."/>
            <person name="Negre B."/>
            <person name="Newfeld S."/>
            <person name="Nielsen R."/>
            <person name="Noor M.A."/>
            <person name="O'Grady P."/>
            <person name="Pachter L."/>
            <person name="Papaceit M."/>
            <person name="Parisi M.J."/>
            <person name="Parisi M."/>
            <person name="Parts L."/>
            <person name="Pedersen J.S."/>
            <person name="Pesole G."/>
            <person name="Phillippy A.M."/>
            <person name="Ponting C.P."/>
            <person name="Pop M."/>
            <person name="Porcelli D."/>
            <person name="Powell J.R."/>
            <person name="Prohaska S."/>
            <person name="Pruitt K."/>
            <person name="Puig M."/>
            <person name="Quesneville H."/>
            <person name="Ram K.R."/>
            <person name="Rand D."/>
            <person name="Rasmussen M.D."/>
            <person name="Reed L.K."/>
            <person name="Reenan R."/>
            <person name="Reily A."/>
            <person name="Remington K.A."/>
            <person name="Rieger T.T."/>
            <person name="Ritchie M.G."/>
            <person name="Robin C."/>
            <person name="Rogers Y.H."/>
            <person name="Rohde C."/>
            <person name="Rozas J."/>
            <person name="Rubenfield M.J."/>
            <person name="Ruiz A."/>
            <person name="Russo S."/>
            <person name="Salzberg S.L."/>
            <person name="Sanchez-Gracia A."/>
            <person name="Saranga D.J."/>
            <person name="Sato H."/>
            <person name="Schaeffer S.W."/>
            <person name="Schatz M.C."/>
            <person name="Schlenke T."/>
            <person name="Schwartz R."/>
            <person name="Segarra C."/>
            <person name="Singh R.S."/>
            <person name="Sirot L."/>
            <person name="Sirota M."/>
            <person name="Sisneros N.B."/>
            <person name="Smith C.D."/>
            <person name="Smith T.F."/>
            <person name="Spieth J."/>
            <person name="Stage D.E."/>
            <person name="Stark A."/>
            <person name="Stephan W."/>
            <person name="Strausberg R.L."/>
            <person name="Strempel S."/>
            <person name="Sturgill D."/>
            <person name="Sutton G."/>
            <person name="Sutton G.G."/>
            <person name="Tao W."/>
            <person name="Teichmann S."/>
            <person name="Tobari Y.N."/>
            <person name="Tomimura Y."/>
            <person name="Tsolas J.M."/>
            <person name="Valente V.L."/>
            <person name="Venter E."/>
            <person name="Venter J.C."/>
            <person name="Vicario S."/>
            <person name="Vieira F.G."/>
            <person name="Vilella A.J."/>
            <person name="Villasante A."/>
            <person name="Walenz B."/>
            <person name="Wang J."/>
            <person name="Wasserman M."/>
            <person name="Watts T."/>
            <person name="Wilson D."/>
            <person name="Wilson R.K."/>
            <person name="Wing R.A."/>
            <person name="Wolfner M.F."/>
            <person name="Wong A."/>
            <person name="Wong G.K."/>
            <person name="Wu C.I."/>
            <person name="Wu G."/>
            <person name="Yamamoto D."/>
            <person name="Yang H.P."/>
            <person name="Yang S.P."/>
            <person name="Yorke J.A."/>
            <person name="Yoshida K."/>
            <person name="Zdobnov E."/>
            <person name="Zhang P."/>
            <person name="Zhang Y."/>
            <person name="Zimin A.V."/>
            <person name="Baldwin J."/>
            <person name="Abdouelleil A."/>
            <person name="Abdulkadir J."/>
            <person name="Abebe A."/>
            <person name="Abera B."/>
            <person name="Abreu J."/>
            <person name="Acer S.C."/>
            <person name="Aftuck L."/>
            <person name="Alexander A."/>
            <person name="An P."/>
            <person name="Anderson E."/>
            <person name="Anderson S."/>
            <person name="Arachi H."/>
            <person name="Azer M."/>
            <person name="Bachantsang P."/>
            <person name="Barry A."/>
            <person name="Bayul T."/>
            <person name="Berlin A."/>
            <person name="Bessette D."/>
            <person name="Bloom T."/>
            <person name="Blye J."/>
            <person name="Boguslavskiy L."/>
            <person name="Bonnet C."/>
            <person name="Boukhgalter B."/>
            <person name="Bourzgui I."/>
            <person name="Brown A."/>
            <person name="Cahill P."/>
            <person name="Channer S."/>
            <person name="Cheshatsang Y."/>
            <person name="Chuda L."/>
            <person name="Citroen M."/>
            <person name="Collymore A."/>
            <person name="Cooke P."/>
            <person name="Costello M."/>
            <person name="D'Aco K."/>
            <person name="Daza R."/>
            <person name="De Haan G."/>
            <person name="DeGray S."/>
            <person name="DeMaso C."/>
            <person name="Dhargay N."/>
            <person name="Dooley K."/>
            <person name="Dooley E."/>
            <person name="Doricent M."/>
            <person name="Dorje P."/>
            <person name="Dorjee K."/>
            <person name="Dupes A."/>
            <person name="Elong R."/>
            <person name="Falk J."/>
            <person name="Farina A."/>
            <person name="Faro S."/>
            <person name="Ferguson D."/>
            <person name="Fisher S."/>
            <person name="Foley C.D."/>
            <person name="Franke A."/>
            <person name="Friedrich D."/>
            <person name="Gadbois L."/>
            <person name="Gearin G."/>
            <person name="Gearin C.R."/>
            <person name="Giannoukos G."/>
            <person name="Goode T."/>
            <person name="Graham J."/>
            <person name="Grandbois E."/>
            <person name="Grewal S."/>
            <person name="Gyaltsen K."/>
            <person name="Hafez N."/>
            <person name="Hagos B."/>
            <person name="Hall J."/>
            <person name="Henson C."/>
            <person name="Hollinger A."/>
            <person name="Honan T."/>
            <person name="Huard M.D."/>
            <person name="Hughes L."/>
            <person name="Hurhula B."/>
            <person name="Husby M.E."/>
            <person name="Kamat A."/>
            <person name="Kanga B."/>
            <person name="Kashin S."/>
            <person name="Khazanovich D."/>
            <person name="Kisner P."/>
            <person name="Lance K."/>
            <person name="Lara M."/>
            <person name="Lee W."/>
            <person name="Lennon N."/>
            <person name="Letendre F."/>
            <person name="LeVine R."/>
            <person name="Lipovsky A."/>
            <person name="Liu X."/>
            <person name="Liu J."/>
            <person name="Liu S."/>
            <person name="Lokyitsang T."/>
            <person name="Lokyitsang Y."/>
            <person name="Lubonja R."/>
            <person name="Lui A."/>
            <person name="MacDonald P."/>
            <person name="Magnisalis V."/>
            <person name="Maru K."/>
            <person name="Matthews C."/>
            <person name="McCusker W."/>
            <person name="McDonough S."/>
            <person name="Mehta T."/>
            <person name="Meldrim J."/>
            <person name="Meneus L."/>
            <person name="Mihai O."/>
            <person name="Mihalev A."/>
            <person name="Mihova T."/>
            <person name="Mittelman R."/>
            <person name="Mlenga V."/>
            <person name="Montmayeur A."/>
            <person name="Mulrain L."/>
            <person name="Navidi A."/>
            <person name="Naylor J."/>
            <person name="Negash T."/>
            <person name="Nguyen T."/>
            <person name="Nguyen N."/>
            <person name="Nicol R."/>
            <person name="Norbu C."/>
            <person name="Norbu N."/>
            <person name="Novod N."/>
            <person name="O'Neill B."/>
            <person name="Osman S."/>
            <person name="Markiewicz E."/>
            <person name="Oyono O.L."/>
            <person name="Patti C."/>
            <person name="Phunkhang P."/>
            <person name="Pierre F."/>
            <person name="Priest M."/>
            <person name="Raghuraman S."/>
            <person name="Rege F."/>
            <person name="Reyes R."/>
            <person name="Rise C."/>
            <person name="Rogov P."/>
            <person name="Ross K."/>
            <person name="Ryan E."/>
            <person name="Settipalli S."/>
            <person name="Shea T."/>
            <person name="Sherpa N."/>
            <person name="Shi L."/>
            <person name="Shih D."/>
            <person name="Sparrow T."/>
            <person name="Spaulding J."/>
            <person name="Stalker J."/>
            <person name="Stange-Thomann N."/>
            <person name="Stavropoulos S."/>
            <person name="Stone C."/>
            <person name="Strader C."/>
            <person name="Tesfaye S."/>
            <person name="Thomson T."/>
            <person name="Thoulutsang Y."/>
            <person name="Thoulutsang D."/>
            <person name="Topham K."/>
            <person name="Topping I."/>
            <person name="Tsamla T."/>
            <person name="Vassiliev H."/>
            <person name="Vo A."/>
            <person name="Wangchuk T."/>
            <person name="Wangdi T."/>
            <person name="Weiand M."/>
            <person name="Wilkinson J."/>
            <person name="Wilson A."/>
            <person name="Yadav S."/>
            <person name="Young G."/>
            <person name="Yu Q."/>
            <person name="Zembek L."/>
            <person name="Zhong D."/>
            <person name="Zimmer A."/>
            <person name="Zwirko Z."/>
            <person name="Jaffe D.B."/>
            <person name="Alvarez P."/>
            <person name="Brockman W."/>
            <person name="Butler J."/>
            <person name="Chin C."/>
            <person name="Gnerre S."/>
            <person name="Grabherr M."/>
            <person name="Kleber M."/>
            <person name="Mauceli E."/>
            <person name="MacCallum I."/>
        </authorList>
    </citation>
    <scope>NUCLEOTIDE SEQUENCE [LARGE SCALE GENOMIC DNA]</scope>
    <source>
        <strain evidence="3">MSH-3 / Tucson 14011-0111.49</strain>
    </source>
</reference>
<gene>
    <name evidence="2" type="primary">Dper\GL12804</name>
    <name evidence="2" type="ORF">Dper_GL12804</name>
</gene>
<dbReference type="PANTHER" id="PTHR22736">
    <property type="entry name" value="COILED-COIL DOMAIN-CONTAINING PROTEIN 66"/>
    <property type="match status" value="1"/>
</dbReference>
<dbReference type="GO" id="GO:0005929">
    <property type="term" value="C:cilium"/>
    <property type="evidence" value="ECO:0007669"/>
    <property type="project" value="TreeGrafter"/>
</dbReference>
<dbReference type="GO" id="GO:0008017">
    <property type="term" value="F:microtubule binding"/>
    <property type="evidence" value="ECO:0007669"/>
    <property type="project" value="TreeGrafter"/>
</dbReference>
<feature type="compositionally biased region" description="Low complexity" evidence="1">
    <location>
        <begin position="60"/>
        <end position="69"/>
    </location>
</feature>
<feature type="compositionally biased region" description="Low complexity" evidence="1">
    <location>
        <begin position="188"/>
        <end position="218"/>
    </location>
</feature>
<dbReference type="GO" id="GO:0060271">
    <property type="term" value="P:cilium assembly"/>
    <property type="evidence" value="ECO:0007669"/>
    <property type="project" value="TreeGrafter"/>
</dbReference>
<dbReference type="EMBL" id="CH479219">
    <property type="protein sequence ID" value="EDW34692.1"/>
    <property type="molecule type" value="Genomic_DNA"/>
</dbReference>
<feature type="compositionally biased region" description="Low complexity" evidence="1">
    <location>
        <begin position="312"/>
        <end position="322"/>
    </location>
</feature>
<evidence type="ECO:0000313" key="3">
    <source>
        <dbReference type="Proteomes" id="UP000008744"/>
    </source>
</evidence>
<keyword evidence="3" id="KW-1185">Reference proteome</keyword>
<dbReference type="PANTHER" id="PTHR22736:SF2">
    <property type="entry name" value="COILED-COIL DOMAIN-CONTAINING PROTEIN 66"/>
    <property type="match status" value="1"/>
</dbReference>
<feature type="region of interest" description="Disordered" evidence="1">
    <location>
        <begin position="395"/>
        <end position="424"/>
    </location>
</feature>
<proteinExistence type="predicted"/>
<evidence type="ECO:0000256" key="1">
    <source>
        <dbReference type="SAM" id="MobiDB-lite"/>
    </source>
</evidence>
<dbReference type="AlphaFoldDB" id="B4H7Q2"/>
<dbReference type="InterPro" id="IPR039183">
    <property type="entry name" value="CCD66"/>
</dbReference>
<evidence type="ECO:0000313" key="2">
    <source>
        <dbReference type="EMBL" id="EDW34692.1"/>
    </source>
</evidence>
<accession>B4H7Q2</accession>
<dbReference type="OrthoDB" id="10042846at2759"/>
<feature type="region of interest" description="Disordered" evidence="1">
    <location>
        <begin position="60"/>
        <end position="117"/>
    </location>
</feature>
<sequence length="424" mass="47309">MITGPESRQTHRLLDLKKQQWAKEREEIARMDEMYHHQHTSHHKIERTSIRTYYSNLDLSQTSTSSQSTRQRRRLPPQQQQQQQQQQDMHLILRQAQALAPAPAPAPAPPADYRDNGGYLNQLERYIEDLDADADADFEDDEESLYRRTRRGSYAPGMASMRQMQMAPARYVEMMPPTSLQTAKGRMQHAQPQQQQQQQQGYHLQQQGYLPQQQQQQQRLRSPSLPSIRWQRGVRHQEKAANQPGNGNNNNNNNNNNIPLPNGKPNDIDPGNGPGHAHRSNNQNNNPGAAPGIGCQEEDTSGYLSDNTPPKNSNNSNNSNNNTHTPDIWFNDGASQIESISGVGSASVVEEREAGVGRRLRRSIQGGAGANPLVPLGGGKGNAYATKGRRVAGQGYEPLANDGYLADGDGRPRSTHNAIKKQLH</sequence>
<protein>
    <submittedName>
        <fullName evidence="2">GL12804</fullName>
    </submittedName>
</protein>
<feature type="compositionally biased region" description="Polar residues" evidence="1">
    <location>
        <begin position="302"/>
        <end position="311"/>
    </location>
</feature>